<dbReference type="AlphaFoldDB" id="A0A5R9J323"/>
<keyword evidence="3" id="KW-1185">Reference proteome</keyword>
<organism evidence="2 3">
    <name type="scientific">Lichenicoccus roseus</name>
    <dbReference type="NCBI Taxonomy" id="2683649"/>
    <lineage>
        <taxon>Bacteria</taxon>
        <taxon>Pseudomonadati</taxon>
        <taxon>Pseudomonadota</taxon>
        <taxon>Alphaproteobacteria</taxon>
        <taxon>Acetobacterales</taxon>
        <taxon>Acetobacteraceae</taxon>
        <taxon>Lichenicoccus</taxon>
    </lineage>
</organism>
<comment type="caution">
    <text evidence="2">The sequence shown here is derived from an EMBL/GenBank/DDBJ whole genome shotgun (WGS) entry which is preliminary data.</text>
</comment>
<evidence type="ECO:0000313" key="3">
    <source>
        <dbReference type="Proteomes" id="UP000305654"/>
    </source>
</evidence>
<proteinExistence type="predicted"/>
<dbReference type="Proteomes" id="UP000305654">
    <property type="component" value="Unassembled WGS sequence"/>
</dbReference>
<sequence>MNSHVRPVLHQQPSLPEEIAAPAGDAHRIFQRMRQRDLRKVWLVKDRAHAAGPSQISARRRKITVLRKLCRMEDLASGVGRMRRPSQFDGQTTSMS</sequence>
<evidence type="ECO:0000313" key="2">
    <source>
        <dbReference type="EMBL" id="TLU71952.1"/>
    </source>
</evidence>
<feature type="region of interest" description="Disordered" evidence="1">
    <location>
        <begin position="77"/>
        <end position="96"/>
    </location>
</feature>
<gene>
    <name evidence="2" type="ORF">FE263_12470</name>
</gene>
<dbReference type="EMBL" id="VCDI01000004">
    <property type="protein sequence ID" value="TLU71952.1"/>
    <property type="molecule type" value="Genomic_DNA"/>
</dbReference>
<dbReference type="RefSeq" id="WP_138326359.1">
    <property type="nucleotide sequence ID" value="NZ_VCDI01000004.1"/>
</dbReference>
<protein>
    <submittedName>
        <fullName evidence="2">Uncharacterized protein</fullName>
    </submittedName>
</protein>
<evidence type="ECO:0000256" key="1">
    <source>
        <dbReference type="SAM" id="MobiDB-lite"/>
    </source>
</evidence>
<reference evidence="2 3" key="1">
    <citation type="submission" date="2019-05" db="EMBL/GenBank/DDBJ databases">
        <authorList>
            <person name="Pankratov T."/>
            <person name="Grouzdev D."/>
        </authorList>
    </citation>
    <scope>NUCLEOTIDE SEQUENCE [LARGE SCALE GENOMIC DNA]</scope>
    <source>
        <strain evidence="2 3">KEBCLARHB70R</strain>
    </source>
</reference>
<name>A0A5R9J323_9PROT</name>
<accession>A0A5R9J323</accession>